<sequence length="338" mass="39718">MNIKDSLLTPILNACASVLPFAALQKITGQKVIFPTYHLVSDQNVPHVDNLYKIRNEKLFLDDLEFMLRHFNPITIDELLKWRNGQLRLDRPSFFLSFDDGLREVKDVIAPILLKKGIPAAFFINPAFTDNREMMYRNKASLLIDLFKKKKINFKRTFDTTRIEKENFIQKVKSIKYKERDILDKLALASEFSFSDYLKEKRPYLESEEVMELKKLGFHIGAHSLDHPLYEQISLEQQELQTLESIDFVINNDFSRLRTFAFPFTDYGVSAALFNKMYKEMRLDCSFGVAGIKHENYIFHFQRIPMEKSLDSARQIFAAEYIYYILKSPLGKNHIKRK</sequence>
<dbReference type="STRING" id="153721.MYP_1072"/>
<gene>
    <name evidence="4" type="ORF">MYP_1072</name>
</gene>
<comment type="subcellular location">
    <subcellularLocation>
        <location evidence="1">Secreted</location>
    </subcellularLocation>
</comment>
<dbReference type="Pfam" id="PF01522">
    <property type="entry name" value="Polysacc_deac_1"/>
    <property type="match status" value="1"/>
</dbReference>
<dbReference type="PANTHER" id="PTHR34216:SF3">
    <property type="entry name" value="POLY-BETA-1,6-N-ACETYL-D-GLUCOSAMINE N-DEACETYLASE"/>
    <property type="match status" value="1"/>
</dbReference>
<dbReference type="Gene3D" id="3.20.20.370">
    <property type="entry name" value="Glycoside hydrolase/deacetylase"/>
    <property type="match status" value="1"/>
</dbReference>
<proteinExistence type="predicted"/>
<dbReference type="InterPro" id="IPR002509">
    <property type="entry name" value="NODB_dom"/>
</dbReference>
<evidence type="ECO:0000259" key="3">
    <source>
        <dbReference type="Pfam" id="PF01522"/>
    </source>
</evidence>
<dbReference type="GO" id="GO:0005576">
    <property type="term" value="C:extracellular region"/>
    <property type="evidence" value="ECO:0007669"/>
    <property type="project" value="UniProtKB-SubCell"/>
</dbReference>
<dbReference type="Proteomes" id="UP000030185">
    <property type="component" value="Unassembled WGS sequence"/>
</dbReference>
<evidence type="ECO:0000256" key="1">
    <source>
        <dbReference type="ARBA" id="ARBA00004613"/>
    </source>
</evidence>
<organism evidence="4 5">
    <name type="scientific">Sporocytophaga myxococcoides</name>
    <dbReference type="NCBI Taxonomy" id="153721"/>
    <lineage>
        <taxon>Bacteria</taxon>
        <taxon>Pseudomonadati</taxon>
        <taxon>Bacteroidota</taxon>
        <taxon>Cytophagia</taxon>
        <taxon>Cytophagales</taxon>
        <taxon>Cytophagaceae</taxon>
        <taxon>Sporocytophaga</taxon>
    </lineage>
</organism>
<evidence type="ECO:0000256" key="2">
    <source>
        <dbReference type="ARBA" id="ARBA00022729"/>
    </source>
</evidence>
<dbReference type="InterPro" id="IPR051398">
    <property type="entry name" value="Polysacch_Deacetylase"/>
</dbReference>
<evidence type="ECO:0000313" key="5">
    <source>
        <dbReference type="Proteomes" id="UP000030185"/>
    </source>
</evidence>
<dbReference type="InterPro" id="IPR011330">
    <property type="entry name" value="Glyco_hydro/deAcase_b/a-brl"/>
</dbReference>
<dbReference type="PANTHER" id="PTHR34216">
    <property type="match status" value="1"/>
</dbReference>
<accession>A0A098LBR3</accession>
<dbReference type="AlphaFoldDB" id="A0A098LBR3"/>
<dbReference type="RefSeq" id="WP_052429964.1">
    <property type="nucleotide sequence ID" value="NZ_BBLT01000002.1"/>
</dbReference>
<dbReference type="OrthoDB" id="1446101at2"/>
<evidence type="ECO:0000313" key="4">
    <source>
        <dbReference type="EMBL" id="GAL83844.1"/>
    </source>
</evidence>
<name>A0A098LBR3_9BACT</name>
<dbReference type="GO" id="GO:0005975">
    <property type="term" value="P:carbohydrate metabolic process"/>
    <property type="evidence" value="ECO:0007669"/>
    <property type="project" value="InterPro"/>
</dbReference>
<dbReference type="EMBL" id="BBLT01000002">
    <property type="protein sequence ID" value="GAL83844.1"/>
    <property type="molecule type" value="Genomic_DNA"/>
</dbReference>
<dbReference type="SUPFAM" id="SSF88713">
    <property type="entry name" value="Glycoside hydrolase/deacetylase"/>
    <property type="match status" value="1"/>
</dbReference>
<reference evidence="4 5" key="1">
    <citation type="submission" date="2014-09" db="EMBL/GenBank/DDBJ databases">
        <title>Sporocytophaga myxococcoides PG-01 genome sequencing.</title>
        <authorList>
            <person name="Liu L."/>
            <person name="Gao P.J."/>
            <person name="Chen G.J."/>
            <person name="Wang L.S."/>
        </authorList>
    </citation>
    <scope>NUCLEOTIDE SEQUENCE [LARGE SCALE GENOMIC DNA]</scope>
    <source>
        <strain evidence="4 5">PG-01</strain>
    </source>
</reference>
<dbReference type="CDD" id="cd10918">
    <property type="entry name" value="CE4_NodB_like_5s_6s"/>
    <property type="match status" value="1"/>
</dbReference>
<protein>
    <submittedName>
        <fullName evidence="4">Regulatory protein</fullName>
    </submittedName>
</protein>
<keyword evidence="5" id="KW-1185">Reference proteome</keyword>
<keyword evidence="2" id="KW-0732">Signal</keyword>
<dbReference type="eggNOG" id="COG0726">
    <property type="taxonomic scope" value="Bacteria"/>
</dbReference>
<comment type="caution">
    <text evidence="4">The sequence shown here is derived from an EMBL/GenBank/DDBJ whole genome shotgun (WGS) entry which is preliminary data.</text>
</comment>
<dbReference type="GO" id="GO:0016810">
    <property type="term" value="F:hydrolase activity, acting on carbon-nitrogen (but not peptide) bonds"/>
    <property type="evidence" value="ECO:0007669"/>
    <property type="project" value="InterPro"/>
</dbReference>
<feature type="domain" description="NodB homology" evidence="3">
    <location>
        <begin position="90"/>
        <end position="270"/>
    </location>
</feature>